<dbReference type="Pfam" id="PF00550">
    <property type="entry name" value="PP-binding"/>
    <property type="match status" value="1"/>
</dbReference>
<keyword evidence="4" id="KW-1185">Reference proteome</keyword>
<dbReference type="Pfam" id="PF13193">
    <property type="entry name" value="AMP-binding_C"/>
    <property type="match status" value="1"/>
</dbReference>
<dbReference type="RefSeq" id="WP_345553266.1">
    <property type="nucleotide sequence ID" value="NZ_BAAAZA010000030.1"/>
</dbReference>
<dbReference type="EMBL" id="BAAAZA010000030">
    <property type="protein sequence ID" value="GAA3893045.1"/>
    <property type="molecule type" value="Genomic_DNA"/>
</dbReference>
<dbReference type="PROSITE" id="PS00455">
    <property type="entry name" value="AMP_BINDING"/>
    <property type="match status" value="1"/>
</dbReference>
<dbReference type="InterPro" id="IPR009081">
    <property type="entry name" value="PP-bd_ACP"/>
</dbReference>
<dbReference type="Gene3D" id="3.30.559.10">
    <property type="entry name" value="Chloramphenicol acetyltransferase-like domain"/>
    <property type="match status" value="1"/>
</dbReference>
<dbReference type="PANTHER" id="PTHR45527:SF1">
    <property type="entry name" value="FATTY ACID SYNTHASE"/>
    <property type="match status" value="1"/>
</dbReference>
<dbReference type="Pfam" id="PF00668">
    <property type="entry name" value="Condensation"/>
    <property type="match status" value="1"/>
</dbReference>
<dbReference type="SUPFAM" id="SSF47336">
    <property type="entry name" value="ACP-like"/>
    <property type="match status" value="1"/>
</dbReference>
<accession>A0ABP7L2G8</accession>
<dbReference type="Gene3D" id="3.30.300.30">
    <property type="match status" value="1"/>
</dbReference>
<dbReference type="InterPro" id="IPR042099">
    <property type="entry name" value="ANL_N_sf"/>
</dbReference>
<dbReference type="SUPFAM" id="SSF52777">
    <property type="entry name" value="CoA-dependent acyltransferases"/>
    <property type="match status" value="2"/>
</dbReference>
<organism evidence="3 4">
    <name type="scientific">Streptomyces lannensis</name>
    <dbReference type="NCBI Taxonomy" id="766498"/>
    <lineage>
        <taxon>Bacteria</taxon>
        <taxon>Bacillati</taxon>
        <taxon>Actinomycetota</taxon>
        <taxon>Actinomycetes</taxon>
        <taxon>Kitasatosporales</taxon>
        <taxon>Streptomycetaceae</taxon>
        <taxon>Streptomyces</taxon>
    </lineage>
</organism>
<dbReference type="Proteomes" id="UP001501563">
    <property type="component" value="Unassembled WGS sequence"/>
</dbReference>
<dbReference type="InterPro" id="IPR036736">
    <property type="entry name" value="ACP-like_sf"/>
</dbReference>
<sequence>MTTPVSSSVLDRFSALDAEQRIRLMRRLVEAGRVDQVPAVVPLRDGDGPVPLSPAQEDLWVFEMLHPRTAALHLCIAYHFDAPVEPEQLSAALTMVQDNNDVLRVRVSGDTTDPGSLRMDFPPTGPFPLERLDLRACGRTQEEVFTSFRDRTFDIAGGERLIRGLFVTVDDERAVLLLSLHHMITDWWSFDVLHTQFADAYRAVTAGGAPLRRSAVQYADFASWQRELKAAGVLDARLGFWESYLADPPAPLLVPGARAATEEFGIAQVPFAMDAETARAVRELAHSRGTTVYTVLMAVVAAFTARLTGASDLVLGTPVANRSAKGVQQVIGYVMNLAPTRWRVGPADSLATLIDRFAGELPDLLAHAVVPVGSIVERTSPARTAGKSPLFRWLFIYTPQQESARRLREFTLPERVHTGGEHDLVAIVQDSDDGFRGFFEVRTDVYDPADVRHWADGFTALLPTLVSQPETPVASYDLLTAARRQHLLGGVGDGAECASLPELLRRQAERTPDAPALDSDGETLTYAQLTDRVAHLAGALVARGAGPGTTVAVAFGRGAAATTAALAVQHTGAAHLPLDPAGPVHRLRHMLDDAHPVLLVTEPDAPTPYAPTGLPVLELDESAFAAAPAPTRVPAPQQAAYLLYTSGTTGRPKGVVVPHAGLAGLAGHLAGLYRLAPGSRVLQIASPAFDMSVAETAMVFRSGATLVAAPPGPWAGEELGRLIGEKRITDVFVPPALFEGVSPDQCPDLRTVGLSGEACGAALVSRWLAAGRTVLNLYGPTETTVIATDTRLTDEDALPSIGGPFPGTRAYVLDPVLRALPVGVQGELYVAGDGLARGYQGKPALTAERFLADPYGGPGTRMYRTGDLARVRPDGGLDFLGRADDQLKLNGLRVEPGEIEAVLSEHPLLRHAVVVLREDTPGERRLVAYVVPRPGHRVDPKELRAHAASRLLPGMVPVTYVELATLPMTWNGKIDRGALPVPTAGPARPDAGPPTPREAVLRDLFARLVKRKQVSVDDDFFESGGDSVMAIRLVGLGREAGLLFTPVDVFEARTPAALASLARPVGADEEATTGHVPGRLPLTRVRRTTPPA</sequence>
<dbReference type="Gene3D" id="3.30.559.30">
    <property type="entry name" value="Nonribosomal peptide synthetase, condensation domain"/>
    <property type="match status" value="1"/>
</dbReference>
<evidence type="ECO:0000259" key="2">
    <source>
        <dbReference type="PROSITE" id="PS50075"/>
    </source>
</evidence>
<comment type="cofactor">
    <cofactor evidence="1">
        <name>pantetheine 4'-phosphate</name>
        <dbReference type="ChEBI" id="CHEBI:47942"/>
    </cofactor>
</comment>
<dbReference type="InterPro" id="IPR020845">
    <property type="entry name" value="AMP-binding_CS"/>
</dbReference>
<dbReference type="PANTHER" id="PTHR45527">
    <property type="entry name" value="NONRIBOSOMAL PEPTIDE SYNTHETASE"/>
    <property type="match status" value="1"/>
</dbReference>
<comment type="caution">
    <text evidence="3">The sequence shown here is derived from an EMBL/GenBank/DDBJ whole genome shotgun (WGS) entry which is preliminary data.</text>
</comment>
<dbReference type="InterPro" id="IPR045851">
    <property type="entry name" value="AMP-bd_C_sf"/>
</dbReference>
<dbReference type="InterPro" id="IPR001242">
    <property type="entry name" value="Condensation_dom"/>
</dbReference>
<name>A0ABP7L2G8_9ACTN</name>
<dbReference type="InterPro" id="IPR023213">
    <property type="entry name" value="CAT-like_dom_sf"/>
</dbReference>
<protein>
    <recommendedName>
        <fullName evidence="2">Carrier domain-containing protein</fullName>
    </recommendedName>
</protein>
<dbReference type="InterPro" id="IPR000873">
    <property type="entry name" value="AMP-dep_synth/lig_dom"/>
</dbReference>
<dbReference type="Gene3D" id="3.40.50.1820">
    <property type="entry name" value="alpha/beta hydrolase"/>
    <property type="match status" value="1"/>
</dbReference>
<dbReference type="Gene3D" id="3.40.50.12780">
    <property type="entry name" value="N-terminal domain of ligase-like"/>
    <property type="match status" value="1"/>
</dbReference>
<evidence type="ECO:0000256" key="1">
    <source>
        <dbReference type="ARBA" id="ARBA00001957"/>
    </source>
</evidence>
<dbReference type="InterPro" id="IPR010071">
    <property type="entry name" value="AA_adenyl_dom"/>
</dbReference>
<evidence type="ECO:0000313" key="3">
    <source>
        <dbReference type="EMBL" id="GAA3893045.1"/>
    </source>
</evidence>
<feature type="domain" description="Carrier" evidence="2">
    <location>
        <begin position="992"/>
        <end position="1066"/>
    </location>
</feature>
<dbReference type="SUPFAM" id="SSF56801">
    <property type="entry name" value="Acetyl-CoA synthetase-like"/>
    <property type="match status" value="1"/>
</dbReference>
<gene>
    <name evidence="3" type="ORF">GCM10022207_71120</name>
</gene>
<dbReference type="InterPro" id="IPR025110">
    <property type="entry name" value="AMP-bd_C"/>
</dbReference>
<dbReference type="InterPro" id="IPR029058">
    <property type="entry name" value="AB_hydrolase_fold"/>
</dbReference>
<dbReference type="PROSITE" id="PS50075">
    <property type="entry name" value="CARRIER"/>
    <property type="match status" value="1"/>
</dbReference>
<dbReference type="NCBIfam" id="TIGR01733">
    <property type="entry name" value="AA-adenyl-dom"/>
    <property type="match status" value="1"/>
</dbReference>
<dbReference type="Pfam" id="PF00501">
    <property type="entry name" value="AMP-binding"/>
    <property type="match status" value="1"/>
</dbReference>
<proteinExistence type="predicted"/>
<evidence type="ECO:0000313" key="4">
    <source>
        <dbReference type="Proteomes" id="UP001501563"/>
    </source>
</evidence>
<reference evidence="4" key="1">
    <citation type="journal article" date="2019" name="Int. J. Syst. Evol. Microbiol.">
        <title>The Global Catalogue of Microorganisms (GCM) 10K type strain sequencing project: providing services to taxonomists for standard genome sequencing and annotation.</title>
        <authorList>
            <consortium name="The Broad Institute Genomics Platform"/>
            <consortium name="The Broad Institute Genome Sequencing Center for Infectious Disease"/>
            <person name="Wu L."/>
            <person name="Ma J."/>
        </authorList>
    </citation>
    <scope>NUCLEOTIDE SEQUENCE [LARGE SCALE GENOMIC DNA]</scope>
    <source>
        <strain evidence="4">JCM 16578</strain>
    </source>
</reference>